<dbReference type="AlphaFoldDB" id="A0A511MYP5"/>
<accession>A0A511MYP5</accession>
<proteinExistence type="predicted"/>
<comment type="caution">
    <text evidence="1">The sequence shown here is derived from an EMBL/GenBank/DDBJ whole genome shotgun (WGS) entry which is preliminary data.</text>
</comment>
<protein>
    <submittedName>
        <fullName evidence="1">Uncharacterized protein</fullName>
    </submittedName>
</protein>
<organism evidence="1 2">
    <name type="scientific">Deinococcus cellulosilyticus (strain DSM 18568 / NBRC 106333 / KACC 11606 / 5516J-15)</name>
    <dbReference type="NCBI Taxonomy" id="1223518"/>
    <lineage>
        <taxon>Bacteria</taxon>
        <taxon>Thermotogati</taxon>
        <taxon>Deinococcota</taxon>
        <taxon>Deinococci</taxon>
        <taxon>Deinococcales</taxon>
        <taxon>Deinococcaceae</taxon>
        <taxon>Deinococcus</taxon>
    </lineage>
</organism>
<evidence type="ECO:0000313" key="2">
    <source>
        <dbReference type="Proteomes" id="UP000321306"/>
    </source>
</evidence>
<gene>
    <name evidence="1" type="ORF">DC3_12770</name>
</gene>
<dbReference type="EMBL" id="BJXB01000004">
    <property type="protein sequence ID" value="GEM45642.1"/>
    <property type="molecule type" value="Genomic_DNA"/>
</dbReference>
<reference evidence="1 2" key="1">
    <citation type="submission" date="2019-07" db="EMBL/GenBank/DDBJ databases">
        <title>Whole genome shotgun sequence of Deinococcus cellulosilyticus NBRC 106333.</title>
        <authorList>
            <person name="Hosoyama A."/>
            <person name="Uohara A."/>
            <person name="Ohji S."/>
            <person name="Ichikawa N."/>
        </authorList>
    </citation>
    <scope>NUCLEOTIDE SEQUENCE [LARGE SCALE GENOMIC DNA]</scope>
    <source>
        <strain evidence="1 2">NBRC 106333</strain>
    </source>
</reference>
<dbReference type="Proteomes" id="UP000321306">
    <property type="component" value="Unassembled WGS sequence"/>
</dbReference>
<sequence length="122" mass="12885">MFDAPKGVVTQPGFAEVWLFSQTQGANRCGLQDGVGFHVVFDQGFVNIHGLREMDEVAGFEVAGRQAGFFVRIGFGGKEVAGPQPIAEGSALHPGTERLIRVTLGPHGQAMGIVGHALRVTA</sequence>
<evidence type="ECO:0000313" key="1">
    <source>
        <dbReference type="EMBL" id="GEM45642.1"/>
    </source>
</evidence>
<name>A0A511MYP5_DEIC1</name>
<keyword evidence="2" id="KW-1185">Reference proteome</keyword>